<evidence type="ECO:0000256" key="3">
    <source>
        <dbReference type="ARBA" id="ARBA00022741"/>
    </source>
</evidence>
<keyword evidence="1" id="KW-0723">Serine/threonine-protein kinase</keyword>
<dbReference type="PANTHER" id="PTHR24056">
    <property type="entry name" value="CELL DIVISION PROTEIN KINASE"/>
    <property type="match status" value="1"/>
</dbReference>
<accession>A0ABN7NKK2</accession>
<reference evidence="6" key="1">
    <citation type="submission" date="2021-03" db="EMBL/GenBank/DDBJ databases">
        <authorList>
            <person name="Tran Van P."/>
        </authorList>
    </citation>
    <scope>NUCLEOTIDE SEQUENCE</scope>
</reference>
<evidence type="ECO:0000256" key="2">
    <source>
        <dbReference type="ARBA" id="ARBA00022679"/>
    </source>
</evidence>
<keyword evidence="3" id="KW-0547">Nucleotide-binding</keyword>
<dbReference type="Gene3D" id="1.10.510.10">
    <property type="entry name" value="Transferase(Phosphotransferase) domain 1"/>
    <property type="match status" value="1"/>
</dbReference>
<evidence type="ECO:0000313" key="6">
    <source>
        <dbReference type="EMBL" id="CAG2056383.1"/>
    </source>
</evidence>
<dbReference type="PANTHER" id="PTHR24056:SF128">
    <property type="entry name" value="CYCLIN-DEPENDENT KINASE 17"/>
    <property type="match status" value="1"/>
</dbReference>
<proteinExistence type="predicted"/>
<dbReference type="SUPFAM" id="SSF56112">
    <property type="entry name" value="Protein kinase-like (PK-like)"/>
    <property type="match status" value="1"/>
</dbReference>
<keyword evidence="5" id="KW-0067">ATP-binding</keyword>
<evidence type="ECO:0000313" key="7">
    <source>
        <dbReference type="Proteomes" id="UP001153148"/>
    </source>
</evidence>
<keyword evidence="7" id="KW-1185">Reference proteome</keyword>
<gene>
    <name evidence="6" type="ORF">TPAB3V08_LOCUS3375</name>
</gene>
<dbReference type="InterPro" id="IPR050108">
    <property type="entry name" value="CDK"/>
</dbReference>
<comment type="caution">
    <text evidence="6">The sequence shown here is derived from an EMBL/GenBank/DDBJ whole genome shotgun (WGS) entry which is preliminary data.</text>
</comment>
<dbReference type="Proteomes" id="UP001153148">
    <property type="component" value="Unassembled WGS sequence"/>
</dbReference>
<dbReference type="InterPro" id="IPR011009">
    <property type="entry name" value="Kinase-like_dom_sf"/>
</dbReference>
<dbReference type="EMBL" id="CAJPIN010003769">
    <property type="protein sequence ID" value="CAG2056383.1"/>
    <property type="molecule type" value="Genomic_DNA"/>
</dbReference>
<keyword evidence="2" id="KW-0808">Transferase</keyword>
<sequence length="174" mass="19573">MACGRPLFPGSTVEEELRLIFRTLGSPSEDFWGRATLSYSLPHYSPEPLLARAPRLDTDAVDLLTKFLCYEAKHRVSAVDAMKHNYFMSLGPEVLKLPDGKPPQFTCSRFQLLSPRLSSLAQHETSVLTNYSAELCQFLLFLEFTCAKTLDIAHQISPRQVVGEELVAKVCCYE</sequence>
<evidence type="ECO:0000256" key="5">
    <source>
        <dbReference type="ARBA" id="ARBA00022840"/>
    </source>
</evidence>
<evidence type="ECO:0000256" key="4">
    <source>
        <dbReference type="ARBA" id="ARBA00022777"/>
    </source>
</evidence>
<keyword evidence="4" id="KW-0418">Kinase</keyword>
<organism evidence="6 7">
    <name type="scientific">Timema podura</name>
    <name type="common">Walking stick</name>
    <dbReference type="NCBI Taxonomy" id="61482"/>
    <lineage>
        <taxon>Eukaryota</taxon>
        <taxon>Metazoa</taxon>
        <taxon>Ecdysozoa</taxon>
        <taxon>Arthropoda</taxon>
        <taxon>Hexapoda</taxon>
        <taxon>Insecta</taxon>
        <taxon>Pterygota</taxon>
        <taxon>Neoptera</taxon>
        <taxon>Polyneoptera</taxon>
        <taxon>Phasmatodea</taxon>
        <taxon>Timematodea</taxon>
        <taxon>Timematoidea</taxon>
        <taxon>Timematidae</taxon>
        <taxon>Timema</taxon>
    </lineage>
</organism>
<name>A0ABN7NKK2_TIMPD</name>
<protein>
    <submittedName>
        <fullName evidence="6">Uncharacterized protein</fullName>
    </submittedName>
</protein>
<evidence type="ECO:0000256" key="1">
    <source>
        <dbReference type="ARBA" id="ARBA00022527"/>
    </source>
</evidence>